<comment type="caution">
    <text evidence="12">Lacks conserved residue(s) required for the propagation of feature annotation.</text>
</comment>
<organism evidence="13 14">
    <name type="scientific">Chromobacterium violaceum</name>
    <dbReference type="NCBI Taxonomy" id="536"/>
    <lineage>
        <taxon>Bacteria</taxon>
        <taxon>Pseudomonadati</taxon>
        <taxon>Pseudomonadota</taxon>
        <taxon>Betaproteobacteria</taxon>
        <taxon>Neisseriales</taxon>
        <taxon>Chromobacteriaceae</taxon>
        <taxon>Chromobacterium</taxon>
    </lineage>
</organism>
<evidence type="ECO:0000256" key="9">
    <source>
        <dbReference type="ARBA" id="ARBA00023303"/>
    </source>
</evidence>
<keyword evidence="7" id="KW-0813">Transport</keyword>
<evidence type="ECO:0000256" key="5">
    <source>
        <dbReference type="ARBA" id="ARBA00022989"/>
    </source>
</evidence>
<evidence type="ECO:0000256" key="6">
    <source>
        <dbReference type="ARBA" id="ARBA00023053"/>
    </source>
</evidence>
<feature type="transmembrane region" description="Helical" evidence="12">
    <location>
        <begin position="36"/>
        <end position="59"/>
    </location>
</feature>
<evidence type="ECO:0000256" key="12">
    <source>
        <dbReference type="RuleBase" id="RU004340"/>
    </source>
</evidence>
<evidence type="ECO:0000256" key="11">
    <source>
        <dbReference type="ARBA" id="ARBA00035585"/>
    </source>
</evidence>
<evidence type="ECO:0000256" key="3">
    <source>
        <dbReference type="ARBA" id="ARBA00022519"/>
    </source>
</evidence>
<evidence type="ECO:0000313" key="14">
    <source>
        <dbReference type="Proteomes" id="UP000275777"/>
    </source>
</evidence>
<evidence type="ECO:0000256" key="8">
    <source>
        <dbReference type="ARBA" id="ARBA00023136"/>
    </source>
</evidence>
<dbReference type="EMBL" id="LR134182">
    <property type="protein sequence ID" value="VEB42301.1"/>
    <property type="molecule type" value="Genomic_DNA"/>
</dbReference>
<dbReference type="Pfam" id="PF02537">
    <property type="entry name" value="CRCB"/>
    <property type="match status" value="1"/>
</dbReference>
<gene>
    <name evidence="13" type="primary">crcB_2</name>
    <name evidence="13" type="ORF">NCTC9695_02749</name>
</gene>
<evidence type="ECO:0000256" key="4">
    <source>
        <dbReference type="ARBA" id="ARBA00022692"/>
    </source>
</evidence>
<evidence type="ECO:0000313" key="13">
    <source>
        <dbReference type="EMBL" id="VEB42301.1"/>
    </source>
</evidence>
<keyword evidence="3" id="KW-0997">Cell inner membrane</keyword>
<protein>
    <recommendedName>
        <fullName evidence="12">Fluoride-specific ion channel</fullName>
    </recommendedName>
</protein>
<comment type="subcellular location">
    <subcellularLocation>
        <location evidence="1">Cell membrane</location>
        <topology evidence="1">Multi-pass membrane protein</topology>
    </subcellularLocation>
</comment>
<keyword evidence="6" id="KW-0915">Sodium</keyword>
<evidence type="ECO:0000256" key="1">
    <source>
        <dbReference type="ARBA" id="ARBA00004651"/>
    </source>
</evidence>
<dbReference type="InterPro" id="IPR003691">
    <property type="entry name" value="FluC"/>
</dbReference>
<keyword evidence="9" id="KW-0407">Ion channel</keyword>
<evidence type="ECO:0000256" key="2">
    <source>
        <dbReference type="ARBA" id="ARBA00022475"/>
    </source>
</evidence>
<feature type="transmembrane region" description="Helical" evidence="12">
    <location>
        <begin position="71"/>
        <end position="90"/>
    </location>
</feature>
<keyword evidence="7" id="KW-0406">Ion transport</keyword>
<evidence type="ECO:0000256" key="7">
    <source>
        <dbReference type="ARBA" id="ARBA00023065"/>
    </source>
</evidence>
<dbReference type="AlphaFoldDB" id="A0A3S4HQM7"/>
<name>A0A3S4HQM7_CHRVL</name>
<keyword evidence="8 12" id="KW-0472">Membrane</keyword>
<keyword evidence="5 12" id="KW-1133">Transmembrane helix</keyword>
<accession>A0A3S4HQM7</accession>
<proteinExistence type="inferred from homology"/>
<dbReference type="Proteomes" id="UP000275777">
    <property type="component" value="Chromosome"/>
</dbReference>
<reference evidence="13 14" key="1">
    <citation type="submission" date="2018-12" db="EMBL/GenBank/DDBJ databases">
        <authorList>
            <consortium name="Pathogen Informatics"/>
        </authorList>
    </citation>
    <scope>NUCLEOTIDE SEQUENCE [LARGE SCALE GENOMIC DNA]</scope>
    <source>
        <strain evidence="13 14">NCTC9695</strain>
    </source>
</reference>
<comment type="function">
    <text evidence="12">Important for reducing fluoride concentration in the cell, thus reducing its toxicity.</text>
</comment>
<keyword evidence="4 12" id="KW-0812">Transmembrane</keyword>
<evidence type="ECO:0000256" key="10">
    <source>
        <dbReference type="ARBA" id="ARBA00035120"/>
    </source>
</evidence>
<comment type="similarity">
    <text evidence="10 12">Belongs to the fluoride channel Fluc/FEX (TC 1.A.43) family.</text>
</comment>
<keyword evidence="2" id="KW-1003">Cell membrane</keyword>
<comment type="catalytic activity">
    <reaction evidence="11">
        <text>fluoride(in) = fluoride(out)</text>
        <dbReference type="Rhea" id="RHEA:76159"/>
        <dbReference type="ChEBI" id="CHEBI:17051"/>
    </reaction>
    <physiologicalReaction direction="left-to-right" evidence="11">
        <dbReference type="Rhea" id="RHEA:76160"/>
    </physiologicalReaction>
</comment>
<sequence length="105" mass="11274">MQFRAPWGSFFIPSSQAALGESAMPMHNGHHPSTPFAAMWKSILAIAIGAAAGALLRWFLGLRLNSLFPSLPPGTLAANLVGGYIIAWPWRCSPTCRCCRRCGGC</sequence>